<accession>A0A552V473</accession>
<sequence length="558" mass="59605">MENKKDIGKAFREKLDGLQKAPSPAVWDSISANLPRKKRGFFFLLWGKATVATKIAAVTAAVVMGIVIGYIAGQNVGGTHNYDVQDNAPIVNADSQGTQGSQNANTQNNTVAGSGDANTNASQNANDLGATSGENTSGSAANASNNKTTRSGTKNSVISGSGPDNAVVTNNTPASAKKAGNNNRSANAEGASARGKSNAGSSNTATAITGVANALNNKSNNVVASADKNIRALKNKKKRNGKSKNAKQGGIASAKGNSASGIAANEEHQPDHTKISKVHNYATGPITYKGIEIDTTDAEPADTVMMVSRQKTTGVTQYRERVKADTTTSNLKKWYAVAYVAPTQYEFPKNESLLDPAFNGYATSTDVVYNYGAYIGYNFNDKWSVRTGVLKSNVEQHTKNIGLYYTTNPDTEILAVTYPGIEYDNNSAAAISAFYGSGASSYNIKHKLEFIEVPVEVMYNIFDKRIGMNAFAGGSIINVTENKVYAYNQNGSVVLGSARNIEKTGFTGNLGLSFYYKFIPNLQVNAEPVFKYYFNTFDAKPYSLGIQVGLQYNFDIKK</sequence>
<feature type="compositionally biased region" description="Polar residues" evidence="1">
    <location>
        <begin position="93"/>
        <end position="126"/>
    </location>
</feature>
<feature type="compositionally biased region" description="Polar residues" evidence="1">
    <location>
        <begin position="150"/>
        <end position="159"/>
    </location>
</feature>
<evidence type="ECO:0000313" key="4">
    <source>
        <dbReference type="Proteomes" id="UP000320643"/>
    </source>
</evidence>
<evidence type="ECO:0000313" key="3">
    <source>
        <dbReference type="EMBL" id="TRW25239.1"/>
    </source>
</evidence>
<keyword evidence="2" id="KW-1133">Transmembrane helix</keyword>
<feature type="compositionally biased region" description="Low complexity" evidence="1">
    <location>
        <begin position="135"/>
        <end position="149"/>
    </location>
</feature>
<dbReference type="OrthoDB" id="1319616at2"/>
<dbReference type="EMBL" id="VJVZ01000004">
    <property type="protein sequence ID" value="TRW25239.1"/>
    <property type="molecule type" value="Genomic_DNA"/>
</dbReference>
<organism evidence="3 4">
    <name type="scientific">Flavobacterium zepuense</name>
    <dbReference type="NCBI Taxonomy" id="2593302"/>
    <lineage>
        <taxon>Bacteria</taxon>
        <taxon>Pseudomonadati</taxon>
        <taxon>Bacteroidota</taxon>
        <taxon>Flavobacteriia</taxon>
        <taxon>Flavobacteriales</taxon>
        <taxon>Flavobacteriaceae</taxon>
        <taxon>Flavobacterium</taxon>
    </lineage>
</organism>
<comment type="caution">
    <text evidence="3">The sequence shown here is derived from an EMBL/GenBank/DDBJ whole genome shotgun (WGS) entry which is preliminary data.</text>
</comment>
<evidence type="ECO:0000256" key="1">
    <source>
        <dbReference type="SAM" id="MobiDB-lite"/>
    </source>
</evidence>
<dbReference type="RefSeq" id="WP_143372821.1">
    <property type="nucleotide sequence ID" value="NZ_VJVZ01000004.1"/>
</dbReference>
<feature type="region of interest" description="Disordered" evidence="1">
    <location>
        <begin position="90"/>
        <end position="202"/>
    </location>
</feature>
<dbReference type="Proteomes" id="UP000320643">
    <property type="component" value="Unassembled WGS sequence"/>
</dbReference>
<keyword evidence="4" id="KW-1185">Reference proteome</keyword>
<evidence type="ECO:0008006" key="5">
    <source>
        <dbReference type="Google" id="ProtNLM"/>
    </source>
</evidence>
<keyword evidence="2" id="KW-0812">Transmembrane</keyword>
<feature type="compositionally biased region" description="Polar residues" evidence="1">
    <location>
        <begin position="167"/>
        <end position="186"/>
    </location>
</feature>
<name>A0A552V473_9FLAO</name>
<proteinExistence type="predicted"/>
<feature type="transmembrane region" description="Helical" evidence="2">
    <location>
        <begin position="41"/>
        <end position="72"/>
    </location>
</feature>
<keyword evidence="2" id="KW-0472">Membrane</keyword>
<gene>
    <name evidence="3" type="ORF">FMM05_08000</name>
</gene>
<feature type="compositionally biased region" description="Basic residues" evidence="1">
    <location>
        <begin position="232"/>
        <end position="245"/>
    </location>
</feature>
<feature type="region of interest" description="Disordered" evidence="1">
    <location>
        <begin position="232"/>
        <end position="257"/>
    </location>
</feature>
<evidence type="ECO:0000256" key="2">
    <source>
        <dbReference type="SAM" id="Phobius"/>
    </source>
</evidence>
<reference evidence="3 4" key="1">
    <citation type="submission" date="2019-07" db="EMBL/GenBank/DDBJ databases">
        <title>Flavobacterium sp. nov., isolated from glacier ice.</title>
        <authorList>
            <person name="Liu Q."/>
            <person name="Xin Y.-H."/>
        </authorList>
    </citation>
    <scope>NUCLEOTIDE SEQUENCE [LARGE SCALE GENOMIC DNA]</scope>
    <source>
        <strain evidence="3 4">ZT4R6</strain>
    </source>
</reference>
<dbReference type="AlphaFoldDB" id="A0A552V473"/>
<protein>
    <recommendedName>
        <fullName evidence="5">Outer membrane protein beta-barrel domain-containing protein</fullName>
    </recommendedName>
</protein>